<dbReference type="EMBL" id="MU853241">
    <property type="protein sequence ID" value="KAK4120097.1"/>
    <property type="molecule type" value="Genomic_DNA"/>
</dbReference>
<organism evidence="2 3">
    <name type="scientific">Parathielavia appendiculata</name>
    <dbReference type="NCBI Taxonomy" id="2587402"/>
    <lineage>
        <taxon>Eukaryota</taxon>
        <taxon>Fungi</taxon>
        <taxon>Dikarya</taxon>
        <taxon>Ascomycota</taxon>
        <taxon>Pezizomycotina</taxon>
        <taxon>Sordariomycetes</taxon>
        <taxon>Sordariomycetidae</taxon>
        <taxon>Sordariales</taxon>
        <taxon>Chaetomiaceae</taxon>
        <taxon>Parathielavia</taxon>
    </lineage>
</organism>
<dbReference type="Proteomes" id="UP001302602">
    <property type="component" value="Unassembled WGS sequence"/>
</dbReference>
<comment type="caution">
    <text evidence="2">The sequence shown here is derived from an EMBL/GenBank/DDBJ whole genome shotgun (WGS) entry which is preliminary data.</text>
</comment>
<feature type="transmembrane region" description="Helical" evidence="1">
    <location>
        <begin position="60"/>
        <end position="79"/>
    </location>
</feature>
<dbReference type="RefSeq" id="XP_062643869.1">
    <property type="nucleotide sequence ID" value="XM_062786062.1"/>
</dbReference>
<proteinExistence type="predicted"/>
<reference evidence="2" key="1">
    <citation type="journal article" date="2023" name="Mol. Phylogenet. Evol.">
        <title>Genome-scale phylogeny and comparative genomics of the fungal order Sordariales.</title>
        <authorList>
            <person name="Hensen N."/>
            <person name="Bonometti L."/>
            <person name="Westerberg I."/>
            <person name="Brannstrom I.O."/>
            <person name="Guillou S."/>
            <person name="Cros-Aarteil S."/>
            <person name="Calhoun S."/>
            <person name="Haridas S."/>
            <person name="Kuo A."/>
            <person name="Mondo S."/>
            <person name="Pangilinan J."/>
            <person name="Riley R."/>
            <person name="LaButti K."/>
            <person name="Andreopoulos B."/>
            <person name="Lipzen A."/>
            <person name="Chen C."/>
            <person name="Yan M."/>
            <person name="Daum C."/>
            <person name="Ng V."/>
            <person name="Clum A."/>
            <person name="Steindorff A."/>
            <person name="Ohm R.A."/>
            <person name="Martin F."/>
            <person name="Silar P."/>
            <person name="Natvig D.O."/>
            <person name="Lalanne C."/>
            <person name="Gautier V."/>
            <person name="Ament-Velasquez S.L."/>
            <person name="Kruys A."/>
            <person name="Hutchinson M.I."/>
            <person name="Powell A.J."/>
            <person name="Barry K."/>
            <person name="Miller A.N."/>
            <person name="Grigoriev I.V."/>
            <person name="Debuchy R."/>
            <person name="Gladieux P."/>
            <person name="Hiltunen Thoren M."/>
            <person name="Johannesson H."/>
        </authorList>
    </citation>
    <scope>NUCLEOTIDE SEQUENCE</scope>
    <source>
        <strain evidence="2">CBS 731.68</strain>
    </source>
</reference>
<dbReference type="GeneID" id="87822828"/>
<keyword evidence="1" id="KW-0472">Membrane</keyword>
<evidence type="ECO:0000256" key="1">
    <source>
        <dbReference type="SAM" id="Phobius"/>
    </source>
</evidence>
<keyword evidence="1" id="KW-0812">Transmembrane</keyword>
<feature type="transmembrane region" description="Helical" evidence="1">
    <location>
        <begin position="21"/>
        <end position="40"/>
    </location>
</feature>
<protein>
    <submittedName>
        <fullName evidence="2">Uncharacterized protein</fullName>
    </submittedName>
</protein>
<keyword evidence="1" id="KW-1133">Transmembrane helix</keyword>
<accession>A0AAN6Z052</accession>
<dbReference type="AlphaFoldDB" id="A0AAN6Z052"/>
<dbReference type="InterPro" id="IPR036621">
    <property type="entry name" value="Anticodon-bd_dom_sf"/>
</dbReference>
<gene>
    <name evidence="2" type="ORF">N657DRAFT_168535</name>
</gene>
<reference evidence="2" key="2">
    <citation type="submission" date="2023-05" db="EMBL/GenBank/DDBJ databases">
        <authorList>
            <consortium name="Lawrence Berkeley National Laboratory"/>
            <person name="Steindorff A."/>
            <person name="Hensen N."/>
            <person name="Bonometti L."/>
            <person name="Westerberg I."/>
            <person name="Brannstrom I.O."/>
            <person name="Guillou S."/>
            <person name="Cros-Aarteil S."/>
            <person name="Calhoun S."/>
            <person name="Haridas S."/>
            <person name="Kuo A."/>
            <person name="Mondo S."/>
            <person name="Pangilinan J."/>
            <person name="Riley R."/>
            <person name="Labutti K."/>
            <person name="Andreopoulos B."/>
            <person name="Lipzen A."/>
            <person name="Chen C."/>
            <person name="Yanf M."/>
            <person name="Daum C."/>
            <person name="Ng V."/>
            <person name="Clum A."/>
            <person name="Ohm R."/>
            <person name="Martin F."/>
            <person name="Silar P."/>
            <person name="Natvig D."/>
            <person name="Lalanne C."/>
            <person name="Gautier V."/>
            <person name="Ament-Velasquez S.L."/>
            <person name="Kruys A."/>
            <person name="Hutchinson M.I."/>
            <person name="Powell A.J."/>
            <person name="Barry K."/>
            <person name="Miller A.N."/>
            <person name="Grigoriev I.V."/>
            <person name="Debuchy R."/>
            <person name="Gladieux P."/>
            <person name="Thoren M.H."/>
            <person name="Johannesson H."/>
        </authorList>
    </citation>
    <scope>NUCLEOTIDE SEQUENCE</scope>
    <source>
        <strain evidence="2">CBS 731.68</strain>
    </source>
</reference>
<evidence type="ECO:0000313" key="3">
    <source>
        <dbReference type="Proteomes" id="UP001302602"/>
    </source>
</evidence>
<name>A0AAN6Z052_9PEZI</name>
<evidence type="ECO:0000313" key="2">
    <source>
        <dbReference type="EMBL" id="KAK4120097.1"/>
    </source>
</evidence>
<dbReference type="Gene3D" id="3.40.50.800">
    <property type="entry name" value="Anticodon-binding domain"/>
    <property type="match status" value="1"/>
</dbReference>
<sequence length="180" mass="20121">MRMELTKAFLSIAKSLASRRIVNTHPTLLSHAFGIGRILYSLLEHVYWHRPNDAARAVGILNTLCLVSLLTFMPTLGFVPASCRGTKQSPHRPPVLQLPLHYHRSQAVVFGCEGWVSQTLLMHRAHPLANVTLREQDSMVQVKGPEDNIMAAIKGLVEGTETWEQVTGRMEIFGGQEENE</sequence>
<keyword evidence="3" id="KW-1185">Reference proteome</keyword>